<dbReference type="Pfam" id="PF01926">
    <property type="entry name" value="MMR_HSR1"/>
    <property type="match status" value="1"/>
</dbReference>
<dbReference type="InterPro" id="IPR027417">
    <property type="entry name" value="P-loop_NTPase"/>
</dbReference>
<comment type="subunit">
    <text evidence="6">Monomer. Associates with the 50S ribosomal subunit.</text>
</comment>
<keyword evidence="11" id="KW-1185">Reference proteome</keyword>
<feature type="domain" description="Hflx-type G" evidence="9">
    <location>
        <begin position="195"/>
        <end position="320"/>
    </location>
</feature>
<dbReference type="HAMAP" id="MF_00900">
    <property type="entry name" value="GTPase_HflX"/>
    <property type="match status" value="1"/>
</dbReference>
<dbReference type="OrthoDB" id="9812272at2"/>
<dbReference type="AlphaFoldDB" id="A0A3M0BS79"/>
<keyword evidence="2 8" id="KW-0479">Metal-binding</keyword>
<dbReference type="InterPro" id="IPR032305">
    <property type="entry name" value="GTP-bd_M"/>
</dbReference>
<dbReference type="InterPro" id="IPR005225">
    <property type="entry name" value="Small_GTP-bd"/>
</dbReference>
<dbReference type="GO" id="GO:0043022">
    <property type="term" value="F:ribosome binding"/>
    <property type="evidence" value="ECO:0007669"/>
    <property type="project" value="TreeGrafter"/>
</dbReference>
<feature type="binding site" evidence="7">
    <location>
        <begin position="226"/>
        <end position="230"/>
    </location>
    <ligand>
        <name>GTP</name>
        <dbReference type="ChEBI" id="CHEBI:37565"/>
    </ligand>
</feature>
<dbReference type="GO" id="GO:0005737">
    <property type="term" value="C:cytoplasm"/>
    <property type="evidence" value="ECO:0007669"/>
    <property type="project" value="UniProtKB-SubCell"/>
</dbReference>
<dbReference type="GO" id="GO:0046872">
    <property type="term" value="F:metal ion binding"/>
    <property type="evidence" value="ECO:0007669"/>
    <property type="project" value="UniProtKB-KW"/>
</dbReference>
<evidence type="ECO:0000256" key="1">
    <source>
        <dbReference type="ARBA" id="ARBA00022490"/>
    </source>
</evidence>
<dbReference type="Proteomes" id="UP000280842">
    <property type="component" value="Unassembled WGS sequence"/>
</dbReference>
<feature type="binding site" evidence="7">
    <location>
        <begin position="249"/>
        <end position="252"/>
    </location>
    <ligand>
        <name>GTP</name>
        <dbReference type="ChEBI" id="CHEBI:37565"/>
    </ligand>
</feature>
<feature type="binding site" evidence="7">
    <location>
        <begin position="201"/>
        <end position="208"/>
    </location>
    <ligand>
        <name>GTP</name>
        <dbReference type="ChEBI" id="CHEBI:37565"/>
    </ligand>
</feature>
<dbReference type="PRINTS" id="PR00326">
    <property type="entry name" value="GTP1OBG"/>
</dbReference>
<dbReference type="GO" id="GO:0003924">
    <property type="term" value="F:GTPase activity"/>
    <property type="evidence" value="ECO:0007669"/>
    <property type="project" value="UniProtKB-UniRule"/>
</dbReference>
<dbReference type="CDD" id="cd01878">
    <property type="entry name" value="HflX"/>
    <property type="match status" value="1"/>
</dbReference>
<feature type="binding site" evidence="8">
    <location>
        <position position="228"/>
    </location>
    <ligand>
        <name>Mg(2+)</name>
        <dbReference type="ChEBI" id="CHEBI:18420"/>
    </ligand>
</feature>
<dbReference type="InterPro" id="IPR016496">
    <property type="entry name" value="GTPase_HflX"/>
</dbReference>
<evidence type="ECO:0000256" key="8">
    <source>
        <dbReference type="PIRSR" id="PIRSR006809-2"/>
    </source>
</evidence>
<keyword evidence="5 6" id="KW-0342">GTP-binding</keyword>
<keyword evidence="1 6" id="KW-0963">Cytoplasm</keyword>
<dbReference type="FunFam" id="3.40.50.11060:FF:000001">
    <property type="entry name" value="GTPase HflX"/>
    <property type="match status" value="1"/>
</dbReference>
<gene>
    <name evidence="6" type="primary">hflX</name>
    <name evidence="10" type="ORF">CLV39_0311</name>
</gene>
<dbReference type="SUPFAM" id="SSF52540">
    <property type="entry name" value="P-loop containing nucleoside triphosphate hydrolases"/>
    <property type="match status" value="1"/>
</dbReference>
<evidence type="ECO:0000256" key="4">
    <source>
        <dbReference type="ARBA" id="ARBA00022842"/>
    </source>
</evidence>
<keyword evidence="4 8" id="KW-0460">Magnesium</keyword>
<dbReference type="Pfam" id="PF16360">
    <property type="entry name" value="GTP-bdg_M"/>
    <property type="match status" value="1"/>
</dbReference>
<feature type="binding site" evidence="8">
    <location>
        <position position="208"/>
    </location>
    <ligand>
        <name>Mg(2+)</name>
        <dbReference type="ChEBI" id="CHEBI:18420"/>
    </ligand>
</feature>
<dbReference type="PROSITE" id="PS51705">
    <property type="entry name" value="G_HFLX"/>
    <property type="match status" value="1"/>
</dbReference>
<comment type="caution">
    <text evidence="10">The sequence shown here is derived from an EMBL/GenBank/DDBJ whole genome shotgun (WGS) entry which is preliminary data.</text>
</comment>
<evidence type="ECO:0000313" key="11">
    <source>
        <dbReference type="Proteomes" id="UP000280842"/>
    </source>
</evidence>
<comment type="cofactor">
    <cofactor evidence="8">
        <name>Mg(2+)</name>
        <dbReference type="ChEBI" id="CHEBI:18420"/>
    </cofactor>
</comment>
<evidence type="ECO:0000313" key="10">
    <source>
        <dbReference type="EMBL" id="RMA97688.1"/>
    </source>
</evidence>
<reference evidence="10 11" key="1">
    <citation type="submission" date="2018-10" db="EMBL/GenBank/DDBJ databases">
        <title>Genomic Encyclopedia of Archaeal and Bacterial Type Strains, Phase II (KMG-II): from individual species to whole genera.</title>
        <authorList>
            <person name="Goeker M."/>
        </authorList>
    </citation>
    <scope>NUCLEOTIDE SEQUENCE [LARGE SCALE GENOMIC DNA]</scope>
    <source>
        <strain evidence="10 11">VM1</strain>
    </source>
</reference>
<dbReference type="EMBL" id="REFO01000010">
    <property type="protein sequence ID" value="RMA97688.1"/>
    <property type="molecule type" value="Genomic_DNA"/>
</dbReference>
<dbReference type="Gene3D" id="3.40.50.11060">
    <property type="entry name" value="GTPase HflX, N-terminal domain"/>
    <property type="match status" value="1"/>
</dbReference>
<sequence>MRAILVGLQTKDKTEKEVKYSLNELEGLVKALDGKVIGKLYQKRDSIDPATYIGKGKAKQLKELIEGTKADFVIVDGELSAVQVVNLENIVMVDVYDRTDLILSIFSERAKTKQAKLQVELALLEHELPRVYGQKGKKLSRIGGGFKTKGSGEKIGEIKARTIKDRISKIKKELKEIEKQRFEQRKWRNKNPNILKVSLVGYTNAGKSTLLKRLTKRETFISDQLFATLDTKTSYIQFPDIPQKILITDTVGFVQNMPQELMDAFMVTLEEIQEADIILHVVDVSDENWLKKVEAVEKVLNEIGALDKETILILNKIDKVIPSKEYLDATDETLISNGKKAIVVSVEKGWNLEKIYEILKEKALEYSKKLVVGG</sequence>
<comment type="similarity">
    <text evidence="6">Belongs to the TRAFAC class OBG-HflX-like GTPase superfamily. HflX GTPase family.</text>
</comment>
<organism evidence="10 11">
    <name type="scientific">Hydrogenothermus marinus</name>
    <dbReference type="NCBI Taxonomy" id="133270"/>
    <lineage>
        <taxon>Bacteria</taxon>
        <taxon>Pseudomonadati</taxon>
        <taxon>Aquificota</taxon>
        <taxon>Aquificia</taxon>
        <taxon>Aquificales</taxon>
        <taxon>Hydrogenothermaceae</taxon>
        <taxon>Hydrogenothermus</taxon>
    </lineage>
</organism>
<dbReference type="PANTHER" id="PTHR10229">
    <property type="entry name" value="GTP-BINDING PROTEIN HFLX"/>
    <property type="match status" value="1"/>
</dbReference>
<dbReference type="NCBIfam" id="TIGR00231">
    <property type="entry name" value="small_GTP"/>
    <property type="match status" value="1"/>
</dbReference>
<dbReference type="Pfam" id="PF13167">
    <property type="entry name" value="GTP-bdg_N"/>
    <property type="match status" value="1"/>
</dbReference>
<accession>A0A3M0BS79</accession>
<evidence type="ECO:0000256" key="2">
    <source>
        <dbReference type="ARBA" id="ARBA00022723"/>
    </source>
</evidence>
<evidence type="ECO:0000256" key="7">
    <source>
        <dbReference type="PIRSR" id="PIRSR006809-1"/>
    </source>
</evidence>
<dbReference type="InterPro" id="IPR042108">
    <property type="entry name" value="GTPase_HflX_N_sf"/>
</dbReference>
<evidence type="ECO:0000259" key="9">
    <source>
        <dbReference type="PROSITE" id="PS51705"/>
    </source>
</evidence>
<keyword evidence="3 6" id="KW-0547">Nucleotide-binding</keyword>
<dbReference type="PANTHER" id="PTHR10229:SF0">
    <property type="entry name" value="GTP-BINDING PROTEIN 6-RELATED"/>
    <property type="match status" value="1"/>
</dbReference>
<feature type="binding site" evidence="7">
    <location>
        <begin position="315"/>
        <end position="318"/>
    </location>
    <ligand>
        <name>GTP</name>
        <dbReference type="ChEBI" id="CHEBI:37565"/>
    </ligand>
</feature>
<protein>
    <recommendedName>
        <fullName evidence="6">GTPase HflX</fullName>
    </recommendedName>
    <alternativeName>
        <fullName evidence="6">GTP-binding protein HflX</fullName>
    </alternativeName>
</protein>
<proteinExistence type="inferred from homology"/>
<evidence type="ECO:0000256" key="3">
    <source>
        <dbReference type="ARBA" id="ARBA00022741"/>
    </source>
</evidence>
<dbReference type="NCBIfam" id="TIGR03156">
    <property type="entry name" value="GTP_HflX"/>
    <property type="match status" value="1"/>
</dbReference>
<dbReference type="InterPro" id="IPR025121">
    <property type="entry name" value="GTPase_HflX_N"/>
</dbReference>
<dbReference type="Gene3D" id="3.40.50.300">
    <property type="entry name" value="P-loop containing nucleotide triphosphate hydrolases"/>
    <property type="match status" value="1"/>
</dbReference>
<dbReference type="Gene3D" id="6.10.250.2860">
    <property type="match status" value="1"/>
</dbReference>
<dbReference type="PIRSF" id="PIRSF006809">
    <property type="entry name" value="GTP-binding_hflX_prd"/>
    <property type="match status" value="1"/>
</dbReference>
<dbReference type="GO" id="GO:0005525">
    <property type="term" value="F:GTP binding"/>
    <property type="evidence" value="ECO:0007669"/>
    <property type="project" value="UniProtKB-UniRule"/>
</dbReference>
<evidence type="ECO:0000256" key="6">
    <source>
        <dbReference type="HAMAP-Rule" id="MF_00900"/>
    </source>
</evidence>
<dbReference type="InterPro" id="IPR006073">
    <property type="entry name" value="GTP-bd"/>
</dbReference>
<comment type="function">
    <text evidence="6">GTPase that associates with the 50S ribosomal subunit and may have a role during protein synthesis or ribosome biogenesis.</text>
</comment>
<comment type="subcellular location">
    <subcellularLocation>
        <location evidence="6">Cytoplasm</location>
    </subcellularLocation>
    <text evidence="6">May associate with membranes.</text>
</comment>
<name>A0A3M0BS79_9AQUI</name>
<evidence type="ECO:0000256" key="5">
    <source>
        <dbReference type="ARBA" id="ARBA00023134"/>
    </source>
</evidence>
<dbReference type="InterPro" id="IPR030394">
    <property type="entry name" value="G_HFLX_dom"/>
</dbReference>